<organism evidence="1 2">
    <name type="scientific">Oedothorax gibbosus</name>
    <dbReference type="NCBI Taxonomy" id="931172"/>
    <lineage>
        <taxon>Eukaryota</taxon>
        <taxon>Metazoa</taxon>
        <taxon>Ecdysozoa</taxon>
        <taxon>Arthropoda</taxon>
        <taxon>Chelicerata</taxon>
        <taxon>Arachnida</taxon>
        <taxon>Araneae</taxon>
        <taxon>Araneomorphae</taxon>
        <taxon>Entelegynae</taxon>
        <taxon>Araneoidea</taxon>
        <taxon>Linyphiidae</taxon>
        <taxon>Erigoninae</taxon>
        <taxon>Oedothorax</taxon>
    </lineage>
</organism>
<dbReference type="EMBL" id="JAFNEN010000354">
    <property type="protein sequence ID" value="KAG8184903.1"/>
    <property type="molecule type" value="Genomic_DNA"/>
</dbReference>
<proteinExistence type="predicted"/>
<dbReference type="Proteomes" id="UP000827092">
    <property type="component" value="Unassembled WGS sequence"/>
</dbReference>
<gene>
    <name evidence="1" type="ORF">JTE90_017758</name>
</gene>
<keyword evidence="2" id="KW-1185">Reference proteome</keyword>
<comment type="caution">
    <text evidence="1">The sequence shown here is derived from an EMBL/GenBank/DDBJ whole genome shotgun (WGS) entry which is preliminary data.</text>
</comment>
<evidence type="ECO:0000313" key="1">
    <source>
        <dbReference type="EMBL" id="KAG8184903.1"/>
    </source>
</evidence>
<reference evidence="1 2" key="1">
    <citation type="journal article" date="2022" name="Nat. Ecol. Evol.">
        <title>A masculinizing supergene underlies an exaggerated male reproductive morph in a spider.</title>
        <authorList>
            <person name="Hendrickx F."/>
            <person name="De Corte Z."/>
            <person name="Sonet G."/>
            <person name="Van Belleghem S.M."/>
            <person name="Kostlbacher S."/>
            <person name="Vangestel C."/>
        </authorList>
    </citation>
    <scope>NUCLEOTIDE SEQUENCE [LARGE SCALE GENOMIC DNA]</scope>
    <source>
        <strain evidence="1">W744_W776</strain>
    </source>
</reference>
<sequence length="209" mass="24229">MDARGKGHTKRTIRLFMERLLLLAFEQKKFSSWEFATDIAQCAQGHRVSIKHPVNMFVERTRKPIIEQFHSIVAKFVGGKRINYSLRRSYNARCSGAVISHNSRSLSSTVHRYAFSKSPGKFSQIMEKRRERKRILSRQKRAKCKRKLFVAKDSSYGPTAQKPDMAVRDFAEKREIFLASLDLATEEREALQTATIGQSNCPMWKEERD</sequence>
<name>A0AAV6UMJ1_9ARAC</name>
<evidence type="ECO:0000313" key="2">
    <source>
        <dbReference type="Proteomes" id="UP000827092"/>
    </source>
</evidence>
<protein>
    <submittedName>
        <fullName evidence="1">Uncharacterized protein</fullName>
    </submittedName>
</protein>
<dbReference type="AlphaFoldDB" id="A0AAV6UMJ1"/>
<accession>A0AAV6UMJ1</accession>